<dbReference type="GeneID" id="9187606"/>
<evidence type="ECO:0000313" key="2">
    <source>
        <dbReference type="Proteomes" id="UP000006911"/>
    </source>
</evidence>
<organism evidence="1 2">
    <name type="scientific">Tuber melanosporum (strain Mel28)</name>
    <name type="common">Perigord black truffle</name>
    <dbReference type="NCBI Taxonomy" id="656061"/>
    <lineage>
        <taxon>Eukaryota</taxon>
        <taxon>Fungi</taxon>
        <taxon>Dikarya</taxon>
        <taxon>Ascomycota</taxon>
        <taxon>Pezizomycotina</taxon>
        <taxon>Pezizomycetes</taxon>
        <taxon>Pezizales</taxon>
        <taxon>Tuberaceae</taxon>
        <taxon>Tuber</taxon>
    </lineage>
</organism>
<protein>
    <submittedName>
        <fullName evidence="1">(Perigord truffle) hypothetical protein</fullName>
    </submittedName>
</protein>
<sequence>MLLPRDYRVRLEAMMDRGCSQKFYDISPSSPPSLSPSDLIVPASKSLLANHPANSSVYVPNLSIEIYYQPHI</sequence>
<dbReference type="RefSeq" id="XP_002835771.1">
    <property type="nucleotide sequence ID" value="XM_002835725.1"/>
</dbReference>
<gene>
    <name evidence="1" type="ORF">GSTUM_00001626001</name>
</gene>
<dbReference type="AlphaFoldDB" id="D5G5Y5"/>
<dbReference type="KEGG" id="tml:GSTUM_00001626001"/>
<dbReference type="EMBL" id="FN430002">
    <property type="protein sequence ID" value="CAZ79928.1"/>
    <property type="molecule type" value="Genomic_DNA"/>
</dbReference>
<proteinExistence type="predicted"/>
<dbReference type="Proteomes" id="UP000006911">
    <property type="component" value="Unassembled WGS sequence"/>
</dbReference>
<keyword evidence="2" id="KW-1185">Reference proteome</keyword>
<reference evidence="1 2" key="1">
    <citation type="journal article" date="2010" name="Nature">
        <title>Perigord black truffle genome uncovers evolutionary origins and mechanisms of symbiosis.</title>
        <authorList>
            <person name="Martin F."/>
            <person name="Kohler A."/>
            <person name="Murat C."/>
            <person name="Balestrini R."/>
            <person name="Coutinho P.M."/>
            <person name="Jaillon O."/>
            <person name="Montanini B."/>
            <person name="Morin E."/>
            <person name="Noel B."/>
            <person name="Percudani R."/>
            <person name="Porcel B."/>
            <person name="Rubini A."/>
            <person name="Amicucci A."/>
            <person name="Amselem J."/>
            <person name="Anthouard V."/>
            <person name="Arcioni S."/>
            <person name="Artiguenave F."/>
            <person name="Aury J.M."/>
            <person name="Ballario P."/>
            <person name="Bolchi A."/>
            <person name="Brenna A."/>
            <person name="Brun A."/>
            <person name="Buee M."/>
            <person name="Cantarel B."/>
            <person name="Chevalier G."/>
            <person name="Couloux A."/>
            <person name="Da Silva C."/>
            <person name="Denoeud F."/>
            <person name="Duplessis S."/>
            <person name="Ghignone S."/>
            <person name="Hilselberger B."/>
            <person name="Iotti M."/>
            <person name="Marcais B."/>
            <person name="Mello A."/>
            <person name="Miranda M."/>
            <person name="Pacioni G."/>
            <person name="Quesneville H."/>
            <person name="Riccioni C."/>
            <person name="Ruotolo R."/>
            <person name="Splivallo R."/>
            <person name="Stocchi V."/>
            <person name="Tisserant E."/>
            <person name="Viscomi A.R."/>
            <person name="Zambonelli A."/>
            <person name="Zampieri E."/>
            <person name="Henrissat B."/>
            <person name="Lebrun M.H."/>
            <person name="Paolocci F."/>
            <person name="Bonfante P."/>
            <person name="Ottonello S."/>
            <person name="Wincker P."/>
        </authorList>
    </citation>
    <scope>NUCLEOTIDE SEQUENCE [LARGE SCALE GENOMIC DNA]</scope>
    <source>
        <strain evidence="1 2">Mel28</strain>
    </source>
</reference>
<accession>D5G5Y5</accession>
<evidence type="ECO:0000313" key="1">
    <source>
        <dbReference type="EMBL" id="CAZ79928.1"/>
    </source>
</evidence>
<dbReference type="InParanoid" id="D5G5Y5"/>
<dbReference type="HOGENOM" id="CLU_2724038_0_0_1"/>
<name>D5G5Y5_TUBMM</name>